<evidence type="ECO:0000313" key="1">
    <source>
        <dbReference type="EMBL" id="EER02793.1"/>
    </source>
</evidence>
<organism evidence="2">
    <name type="scientific">Perkinsus marinus (strain ATCC 50983 / TXsc)</name>
    <dbReference type="NCBI Taxonomy" id="423536"/>
    <lineage>
        <taxon>Eukaryota</taxon>
        <taxon>Sar</taxon>
        <taxon>Alveolata</taxon>
        <taxon>Perkinsozoa</taxon>
        <taxon>Perkinsea</taxon>
        <taxon>Perkinsida</taxon>
        <taxon>Perkinsidae</taxon>
        <taxon>Perkinsus</taxon>
    </lineage>
</organism>
<dbReference type="Gene3D" id="3.30.70.270">
    <property type="match status" value="1"/>
</dbReference>
<dbReference type="InterPro" id="IPR043128">
    <property type="entry name" value="Rev_trsase/Diguanyl_cyclase"/>
</dbReference>
<protein>
    <recommendedName>
        <fullName evidence="3">Reverse transcriptase domain-containing protein</fullName>
    </recommendedName>
</protein>
<evidence type="ECO:0000313" key="2">
    <source>
        <dbReference type="Proteomes" id="UP000007800"/>
    </source>
</evidence>
<keyword evidence="2" id="KW-1185">Reference proteome</keyword>
<gene>
    <name evidence="1" type="ORF">Pmar_PMAR022219</name>
</gene>
<dbReference type="GeneID" id="9050947"/>
<dbReference type="InterPro" id="IPR027417">
    <property type="entry name" value="P-loop_NTPase"/>
</dbReference>
<reference evidence="1 2" key="1">
    <citation type="submission" date="2008-07" db="EMBL/GenBank/DDBJ databases">
        <authorList>
            <person name="El-Sayed N."/>
            <person name="Caler E."/>
            <person name="Inman J."/>
            <person name="Amedeo P."/>
            <person name="Hass B."/>
            <person name="Wortman J."/>
        </authorList>
    </citation>
    <scope>NUCLEOTIDE SEQUENCE [LARGE SCALE GENOMIC DNA]</scope>
    <source>
        <strain evidence="2">ATCC 50983 / TXsc</strain>
    </source>
</reference>
<dbReference type="OrthoDB" id="1930718at2759"/>
<dbReference type="InParanoid" id="C5LKF9"/>
<dbReference type="AlphaFoldDB" id="C5LKF9"/>
<accession>C5LKF9</accession>
<evidence type="ECO:0008006" key="3">
    <source>
        <dbReference type="Google" id="ProtNLM"/>
    </source>
</evidence>
<dbReference type="SUPFAM" id="SSF56672">
    <property type="entry name" value="DNA/RNA polymerases"/>
    <property type="match status" value="1"/>
</dbReference>
<dbReference type="SUPFAM" id="SSF52540">
    <property type="entry name" value="P-loop containing nucleoside triphosphate hydrolases"/>
    <property type="match status" value="1"/>
</dbReference>
<dbReference type="EMBL" id="GG682792">
    <property type="protein sequence ID" value="EER02793.1"/>
    <property type="molecule type" value="Genomic_DNA"/>
</dbReference>
<sequence>MDKRYNTNLELRSLENALDALSQEPSESTLDFFVPDEAAQDSSIIRRLKKGLKDPKAVLAASLADPLNKMDFDTFKDTLLAVIDDLPDINALTKSAPKGDKSKSRSVDDDSNIMALWPAVKQAHHLAGVCLKKFSNSSAPSNTNNHQSNNASDIKLVNNSAAYVSVANAQINYSASDLFATSSPDPTITVRLGKRLCCDIDPIGNATVWPYRAAQRKRTTADAEIIYQKLCAMEARGKVRRVQDSELSIVCEPILIDKLDRADGKITKSLQKLFGTTSICPRTGVTVGFGTLLDTVINPKLVADGIAATVVHVQDDVLVSSQTIADGEKALRVLTDILTEYGFIINQEKSQSPAKSTTFCGLLLHGRTYRPLPAKREIPEATFNAAFNDFLNGKAPPKRRGRRRVKHSAESLRHNRLSWLRSWTGVFNYFSGHLLPDAIAALRTLNGAIKHYQDEATSADFLETLTTPTSDAFKVLLRAYIAGTLPSSLGNDGIGTLAVVDANNDSYGAIIFKVFELSGDATEFATYSKTVFNCIPNLGEPFNISEDRVAILPLRVCGERFPHTVICLTNDEADDYNAERLADLPGEGIVIEAIDTDGPMPANLDMRAIAKVGFRETVVLKVACPVIATSNDIRGRYSNGLVGVVERITPSPKGREVVWVKFKGYGSPVSVGREKFTVHDIDGSILFARRQVPLTLAFAITAHRSVGLTLEGVWARLPCNKDRAEKRSYPQDRLWEQSWLTHQYRGYRDDLSIT</sequence>
<dbReference type="InterPro" id="IPR043502">
    <property type="entry name" value="DNA/RNA_pol_sf"/>
</dbReference>
<name>C5LKF9_PERM5</name>
<dbReference type="RefSeq" id="XP_002770977.1">
    <property type="nucleotide sequence ID" value="XM_002770931.1"/>
</dbReference>
<dbReference type="Proteomes" id="UP000007800">
    <property type="component" value="Unassembled WGS sequence"/>
</dbReference>
<proteinExistence type="predicted"/>